<evidence type="ECO:0000313" key="1">
    <source>
        <dbReference type="EMBL" id="PHV70508.1"/>
    </source>
</evidence>
<organism evidence="1 2">
    <name type="scientific">Sporanaerobium hydrogeniformans</name>
    <dbReference type="NCBI Taxonomy" id="3072179"/>
    <lineage>
        <taxon>Bacteria</taxon>
        <taxon>Bacillati</taxon>
        <taxon>Bacillota</taxon>
        <taxon>Clostridia</taxon>
        <taxon>Lachnospirales</taxon>
        <taxon>Lachnospiraceae</taxon>
        <taxon>Sporanaerobium</taxon>
    </lineage>
</organism>
<accession>A0AC61DCM9</accession>
<reference evidence="1" key="1">
    <citation type="submission" date="2017-10" db="EMBL/GenBank/DDBJ databases">
        <title>Genome sequence of cellulolytic Lachnospiraceae bacterium XHS1971 isolated from hotspring sediment.</title>
        <authorList>
            <person name="Vasudevan G."/>
            <person name="Joshi A.J."/>
            <person name="Hivarkar S."/>
            <person name="Lanjekar V.B."/>
            <person name="Dhakephalkar P.K."/>
            <person name="Dagar S."/>
        </authorList>
    </citation>
    <scope>NUCLEOTIDE SEQUENCE</scope>
    <source>
        <strain evidence="1">XHS1971</strain>
    </source>
</reference>
<name>A0AC61DCM9_9FIRM</name>
<keyword evidence="2" id="KW-1185">Reference proteome</keyword>
<protein>
    <submittedName>
        <fullName evidence="1">Uncharacterized protein</fullName>
    </submittedName>
</protein>
<sequence>MEDKDIQIIIEELNLQESISLKSIPNLDLYMDQVITLFEDKLKHTKRYQEDKLLTKTMINNYTKDKLLMPAVKKKYTREHIILMILLYGLKQILTISDIKTLFGILIREEKVDAAKLENVYTVYLALKKEIVRQFSEEVRSVEQEVEKQLKDEKLEGEEIEREEYSEEGIKNMLLVTMFTEKANYYKRLAEKIIDQNIIKEKENNR</sequence>
<comment type="caution">
    <text evidence="1">The sequence shown here is derived from an EMBL/GenBank/DDBJ whole genome shotgun (WGS) entry which is preliminary data.</text>
</comment>
<dbReference type="EMBL" id="PEDL01000010">
    <property type="protein sequence ID" value="PHV70508.1"/>
    <property type="molecule type" value="Genomic_DNA"/>
</dbReference>
<evidence type="ECO:0000313" key="2">
    <source>
        <dbReference type="Proteomes" id="UP000224460"/>
    </source>
</evidence>
<gene>
    <name evidence="1" type="ORF">CS063_10500</name>
</gene>
<proteinExistence type="predicted"/>
<dbReference type="Proteomes" id="UP000224460">
    <property type="component" value="Unassembled WGS sequence"/>
</dbReference>